<comment type="caution">
    <text evidence="2">The sequence shown here is derived from an EMBL/GenBank/DDBJ whole genome shotgun (WGS) entry which is preliminary data.</text>
</comment>
<dbReference type="Proteomes" id="UP001275440">
    <property type="component" value="Unassembled WGS sequence"/>
</dbReference>
<dbReference type="Pfam" id="PF13569">
    <property type="entry name" value="DUF4132"/>
    <property type="match status" value="1"/>
</dbReference>
<evidence type="ECO:0000313" key="3">
    <source>
        <dbReference type="Proteomes" id="UP001275440"/>
    </source>
</evidence>
<name>A0ABU3WX94_9NOCA</name>
<proteinExistence type="predicted"/>
<protein>
    <submittedName>
        <fullName evidence="2">DUF4132 domain-containing protein</fullName>
    </submittedName>
</protein>
<sequence>MTWSVPESWWRRSEAVHGRSPKPKRSRSVKSKADVDGFVTRGSAAFRAVLEHEATPIELHDAGVEFLDRWHDGGRSSALGAAVAWTVMTDQPHSAMREPFMVAFIDRYGGAFAAETAVLAAGFLGRHHPDPRGSQHGSAKSLGYRGASDLLNVWIFEPHSRVRSALAALPASEYRAAVDRVSRLRGRSLAQDIVISFLLPTENAWWKQDLARVASLDYDFSAVHYSLALLSCVDTAHDVETLFQHCGTRDHAVWMIGQRMNLVCSMAVNVGPGAESYLGELFDGNVSAQHKKRLAMMLAEFGTDEGFAELLARAEKKYVEPALLHAMTLDPARASRMLPGATGTVPERLMHEHLTLHPPEGAEPKQPSAEQERVRGVLPTVLVRPPWHREVAVEPPTVIGDGPTVSPLTLNWTDGEREQYRTSGDSYTPWTGGGRSWPARVAEIRTDGYWGLETLAYAPEPLVRPLLGSLPVPRSVWRPQRDLRRILGRFDSAAVEFVVDVVAAKPARTAHVLMPVGGSRVVGLMTKWLASKTLRETAQTWFDRHIGTASGDLVDSAVGPLGLDRTSARRALHDLDRRGHREAILHAAGERGMAVTSGVVDLLDTDPLLDLPSTMPVLPSWIEPALLPPVTTHDGDALPSAEVHNLCLMLALSRLDHTYAGLDIVLPALDSQSLERFVWGLFERWQRAGYPEPQGWVLEALAIGGGDDTVRSLTQLLLRWPLQSAHRRAEVGLAVLADIGTDAALAALWRIAQGLRFPALTAKAEAHIDRVADELGLTPDELADRLVPDFGLAADGSLDVDYGGRSFTVRLDAQLRPVVFDHDGRVRKSLPRPSSSDGDQARESYRQFGRFRKELAPVATELVQRFERAMITQRLWPMSQVRAHLLTHPVTWEVCRSLIWQVQDGPTFRCTDIRTAVDVRGGNLAIDDDARVSVAHPVVVDDALASWRAAVDEHIGLQSFDQIDRGVFGADLHARLQTYTDSKTDTRQLLGLSSRGWKREAPQDKGAQIALHKYRGNEVLATMLVYPGFNAANPVQWEQQRIIDIVVPPGGLGRIEQSELVRDLDSITVTEFTGSEPDLQEFDSI</sequence>
<accession>A0ABU3WX94</accession>
<evidence type="ECO:0000259" key="1">
    <source>
        <dbReference type="Pfam" id="PF13569"/>
    </source>
</evidence>
<gene>
    <name evidence="2" type="ORF">F8M49_29635</name>
</gene>
<evidence type="ECO:0000313" key="2">
    <source>
        <dbReference type="EMBL" id="MDV2478533.1"/>
    </source>
</evidence>
<feature type="domain" description="DUF4132" evidence="1">
    <location>
        <begin position="824"/>
        <end position="997"/>
    </location>
</feature>
<reference evidence="2 3" key="1">
    <citation type="submission" date="2019-10" db="EMBL/GenBank/DDBJ databases">
        <title>Draft Genome Assembly of Rhodococcus zopfii DSM44189.</title>
        <authorList>
            <person name="Sutton J.M."/>
            <person name="Akob D.M."/>
            <person name="Bushman T.J."/>
        </authorList>
    </citation>
    <scope>NUCLEOTIDE SEQUENCE [LARGE SCALE GENOMIC DNA]</scope>
    <source>
        <strain evidence="2 3">DSM 44189</strain>
    </source>
</reference>
<dbReference type="EMBL" id="WBMO01000005">
    <property type="protein sequence ID" value="MDV2478533.1"/>
    <property type="molecule type" value="Genomic_DNA"/>
</dbReference>
<keyword evidence="3" id="KW-1185">Reference proteome</keyword>
<dbReference type="InterPro" id="IPR025406">
    <property type="entry name" value="DUF4132"/>
</dbReference>
<organism evidence="2 3">
    <name type="scientific">Rhodococcus zopfii</name>
    <dbReference type="NCBI Taxonomy" id="43772"/>
    <lineage>
        <taxon>Bacteria</taxon>
        <taxon>Bacillati</taxon>
        <taxon>Actinomycetota</taxon>
        <taxon>Actinomycetes</taxon>
        <taxon>Mycobacteriales</taxon>
        <taxon>Nocardiaceae</taxon>
        <taxon>Rhodococcus</taxon>
    </lineage>
</organism>